<name>A0A940DSS1_9BACT</name>
<dbReference type="AlphaFoldDB" id="A0A940DSS1"/>
<reference evidence="1" key="2">
    <citation type="journal article" date="2021" name="PeerJ">
        <title>Extensive microbial diversity within the chicken gut microbiome revealed by metagenomics and culture.</title>
        <authorList>
            <person name="Gilroy R."/>
            <person name="Ravi A."/>
            <person name="Getino M."/>
            <person name="Pursley I."/>
            <person name="Horton D.L."/>
            <person name="Alikhan N.F."/>
            <person name="Baker D."/>
            <person name="Gharbi K."/>
            <person name="Hall N."/>
            <person name="Watson M."/>
            <person name="Adriaenssens E.M."/>
            <person name="Foster-Nyarko E."/>
            <person name="Jarju S."/>
            <person name="Secka A."/>
            <person name="Antonio M."/>
            <person name="Oren A."/>
            <person name="Chaudhuri R.R."/>
            <person name="La Ragione R."/>
            <person name="Hildebrand F."/>
            <person name="Pallen M.J."/>
        </authorList>
    </citation>
    <scope>NUCLEOTIDE SEQUENCE</scope>
    <source>
        <strain evidence="1">G3-8215</strain>
    </source>
</reference>
<comment type="caution">
    <text evidence="1">The sequence shown here is derived from an EMBL/GenBank/DDBJ whole genome shotgun (WGS) entry which is preliminary data.</text>
</comment>
<sequence>MSQDIVTYGFALLDSDNGKIIGIDNLSHEASLSHKFFCPCCHGEMYPTFGPIQVPHFRHNGEKCKPDKYLHDLAEKIFEEEYLNCLENGIPFILEIHSPVTCPSECLNKQNGICRIYQNTKTVDLTRVFTRIEKESHVKFGDHFRIPDILLSPGHDAEDINLWVEIWVKHETEEKKRAEGSILEIKVSSEANLNPIREHRIIVSGEGSQARIFNEQFPGESILKEDRHETAKCPDQKIYPPRIYKQRFIRRKQAVKRNHTPQYDMPPVDLAKTEWVDLGLPSGVLWAKEDEDVLVPIHMAMQSFPNNLPSESEAEELRECCTRHFDPVKKEMSFTGPNGNSISFKCNEKYTSYWLNGYDSKYDLGKCFHLLSDNLFYINNTDSDSPLHIHLVCRHNEQTT</sequence>
<evidence type="ECO:0000313" key="2">
    <source>
        <dbReference type="Proteomes" id="UP000725002"/>
    </source>
</evidence>
<reference evidence="1" key="1">
    <citation type="submission" date="2020-10" db="EMBL/GenBank/DDBJ databases">
        <authorList>
            <person name="Gilroy R."/>
        </authorList>
    </citation>
    <scope>NUCLEOTIDE SEQUENCE</scope>
    <source>
        <strain evidence="1">G3-8215</strain>
    </source>
</reference>
<protein>
    <recommendedName>
        <fullName evidence="3">Competence protein CoiA-like family protein</fullName>
    </recommendedName>
</protein>
<proteinExistence type="predicted"/>
<accession>A0A940DSS1</accession>
<dbReference type="EMBL" id="JADILV010000061">
    <property type="protein sequence ID" value="MBO8484215.1"/>
    <property type="molecule type" value="Genomic_DNA"/>
</dbReference>
<dbReference type="Proteomes" id="UP000725002">
    <property type="component" value="Unassembled WGS sequence"/>
</dbReference>
<organism evidence="1 2">
    <name type="scientific">Candidatus Cryptobacteroides avicola</name>
    <dbReference type="NCBI Taxonomy" id="2840757"/>
    <lineage>
        <taxon>Bacteria</taxon>
        <taxon>Pseudomonadati</taxon>
        <taxon>Bacteroidota</taxon>
        <taxon>Bacteroidia</taxon>
        <taxon>Bacteroidales</taxon>
        <taxon>Candidatus Cryptobacteroides</taxon>
    </lineage>
</organism>
<evidence type="ECO:0008006" key="3">
    <source>
        <dbReference type="Google" id="ProtNLM"/>
    </source>
</evidence>
<evidence type="ECO:0000313" key="1">
    <source>
        <dbReference type="EMBL" id="MBO8484215.1"/>
    </source>
</evidence>
<gene>
    <name evidence="1" type="ORF">IAB75_08910</name>
</gene>